<feature type="domain" description="Amino acid permease/ SLC12A" evidence="9">
    <location>
        <begin position="135"/>
        <end position="615"/>
    </location>
</feature>
<feature type="transmembrane region" description="Helical" evidence="8">
    <location>
        <begin position="281"/>
        <end position="303"/>
    </location>
</feature>
<evidence type="ECO:0000259" key="9">
    <source>
        <dbReference type="Pfam" id="PF00324"/>
    </source>
</evidence>
<dbReference type="Gene3D" id="1.20.1740.10">
    <property type="entry name" value="Amino acid/polyamine transporter I"/>
    <property type="match status" value="1"/>
</dbReference>
<dbReference type="GO" id="GO:0005774">
    <property type="term" value="C:vacuolar membrane"/>
    <property type="evidence" value="ECO:0007669"/>
    <property type="project" value="TreeGrafter"/>
</dbReference>
<dbReference type="Pfam" id="PF00324">
    <property type="entry name" value="AA_permease"/>
    <property type="match status" value="1"/>
</dbReference>
<dbReference type="PANTHER" id="PTHR11827:SF72">
    <property type="entry name" value="GH08340P"/>
    <property type="match status" value="1"/>
</dbReference>
<reference evidence="11" key="1">
    <citation type="submission" date="2023-03" db="EMBL/GenBank/DDBJ databases">
        <title>Mating type loci evolution in Malassezia.</title>
        <authorList>
            <person name="Coelho M.A."/>
        </authorList>
    </citation>
    <scope>NUCLEOTIDE SEQUENCE</scope>
    <source>
        <strain evidence="11">CBS 10434</strain>
    </source>
</reference>
<evidence type="ECO:0000256" key="5">
    <source>
        <dbReference type="ARBA" id="ARBA00022989"/>
    </source>
</evidence>
<dbReference type="Proteomes" id="UP001220961">
    <property type="component" value="Chromosome 6"/>
</dbReference>
<evidence type="ECO:0000256" key="8">
    <source>
        <dbReference type="SAM" id="Phobius"/>
    </source>
</evidence>
<dbReference type="EMBL" id="CP119913">
    <property type="protein sequence ID" value="WFD20670.1"/>
    <property type="molecule type" value="Genomic_DNA"/>
</dbReference>
<keyword evidence="4 8" id="KW-0812">Transmembrane</keyword>
<dbReference type="InterPro" id="IPR004841">
    <property type="entry name" value="AA-permease/SLC12A_dom"/>
</dbReference>
<feature type="transmembrane region" description="Helical" evidence="8">
    <location>
        <begin position="347"/>
        <end position="365"/>
    </location>
</feature>
<name>A0AAF0E862_9BASI</name>
<dbReference type="GO" id="GO:0055075">
    <property type="term" value="P:potassium ion homeostasis"/>
    <property type="evidence" value="ECO:0007669"/>
    <property type="project" value="TreeGrafter"/>
</dbReference>
<feature type="transmembrane region" description="Helical" evidence="8">
    <location>
        <begin position="212"/>
        <end position="232"/>
    </location>
</feature>
<organism evidence="11 12">
    <name type="scientific">Malassezia caprae</name>
    <dbReference type="NCBI Taxonomy" id="1381934"/>
    <lineage>
        <taxon>Eukaryota</taxon>
        <taxon>Fungi</taxon>
        <taxon>Dikarya</taxon>
        <taxon>Basidiomycota</taxon>
        <taxon>Ustilaginomycotina</taxon>
        <taxon>Malasseziomycetes</taxon>
        <taxon>Malasseziales</taxon>
        <taxon>Malasseziaceae</taxon>
        <taxon>Malassezia</taxon>
    </lineage>
</organism>
<gene>
    <name evidence="11" type="ORF">MCAP1_002921</name>
</gene>
<evidence type="ECO:0000256" key="2">
    <source>
        <dbReference type="ARBA" id="ARBA00010593"/>
    </source>
</evidence>
<comment type="subcellular location">
    <subcellularLocation>
        <location evidence="1">Membrane</location>
        <topology evidence="1">Multi-pass membrane protein</topology>
    </subcellularLocation>
</comment>
<evidence type="ECO:0000313" key="11">
    <source>
        <dbReference type="EMBL" id="WFD20670.1"/>
    </source>
</evidence>
<dbReference type="PANTHER" id="PTHR11827">
    <property type="entry name" value="SOLUTE CARRIER FAMILY 12, CATION COTRANSPORTERS"/>
    <property type="match status" value="1"/>
</dbReference>
<feature type="region of interest" description="Disordered" evidence="7">
    <location>
        <begin position="719"/>
        <end position="741"/>
    </location>
</feature>
<dbReference type="FunFam" id="1.20.1740.10:FF:000013">
    <property type="entry name" value="Solute carrier family 12 member"/>
    <property type="match status" value="1"/>
</dbReference>
<feature type="transmembrane region" description="Helical" evidence="8">
    <location>
        <begin position="386"/>
        <end position="404"/>
    </location>
</feature>
<sequence length="1171" mass="127144">MSRFLSADEADYQALQDKLLRRVSVQETVAGGDADPEVESGASHRLSAGSGDLHPDSGAAPGYGAAKSPSLHRRNSDDAQSASVSPQLRADAGRRSGMPDEAIASAVLHGGRSRTPGMLPATELGVRKLGTWDGVFVPVTLNVLGIILFLRFGFILGQAGLLGALLLLVASYAIDTLTVLSLNAISTNGQVRGGGAYYLISRSLGPEFGGSIGLIFFFGQAFNASMNVLGFVESMVGVLGLEKGSVGMLPEGTWFLYLYGSVVLWICTLVCLFGSSLFTRATLGLALVMSLSVISIPLSSFLVRPFEDVQHDVYYTGWSLTTLSENLWPRFTSGAAGSSTAPSKESWFSVFGVLFPAVCGILAGASMSGDLRKPSKSIPKGTNWSLVFTFAVYVVCFVIMASTIPREALYMNVGIISDVSRWPIVIVCGELASCAFSALMGVMACAKVLQAIARDDLLPLLLPFAQGTARTDIPTYAVLFTAAFCQLILLLDSINMIAQLVTMTTLLTFGVLSAATFALKAGGAPSFRPSFRYWNIWTAGAGTLVSFSAMLLTDASTACICIAVTAFLFIWIQVVSPPKPWGDVSHNVTYHFVRKYLLRLDERKGHVKYWRPQILLLANHPDREKNLIMFCNSLKKGALYVLGHVLKGDFHECLPELRQSHLAWLKLVDVSRIKSFVDVVIARDEREGARNLILSSGLGGMRPNIIVLGFPSALEDVPLPPATPPPRELDSVPELSDDAAPGSAPIRTATYVGILEDALALNKALAVAYNFSRMTLPSQDPEYNKTERYIDLWPIQIANPTSSAEPTWDTYTMVLQLGTILSFTGTWRHHKLRVSVFVEHPDELASESTRVRTLLDNLRIPASLRVFCLSNGSVPRYDAIVLGKRALDADVADVLRSDPWWHQICEMRQAQEQSHQVASRAEPVGAVRRSSSEDGSVRRRPNSRQFGVSLPDEHLAYHHNNIRLGLAHPRSWEDSDGDVDGLDMEGDGGLDELESELASLAVDWDPKYLIRARRRQAEESQKLLGSTGTDSSYGSLSSSQRTLTPAMVQSIADTSADRAKAETPRRSPRPSKVSSELRPRPVVRRARGRAPMLSFNDLPDRAQYLILNELIRLNSGSSTSVVLTALPAPAPGTSTTEEESLAYLHQLRQLYGGGPPVLGVHATTLTMTMTL</sequence>
<feature type="region of interest" description="Disordered" evidence="7">
    <location>
        <begin position="1018"/>
        <end position="1080"/>
    </location>
</feature>
<feature type="compositionally biased region" description="Low complexity" evidence="7">
    <location>
        <begin position="1023"/>
        <end position="1039"/>
    </location>
</feature>
<keyword evidence="3" id="KW-0813">Transport</keyword>
<comment type="similarity">
    <text evidence="2">Belongs to the SLC12A transporter family.</text>
</comment>
<evidence type="ECO:0000313" key="12">
    <source>
        <dbReference type="Proteomes" id="UP001220961"/>
    </source>
</evidence>
<feature type="transmembrane region" description="Helical" evidence="8">
    <location>
        <begin position="497"/>
        <end position="519"/>
    </location>
</feature>
<evidence type="ECO:0000256" key="7">
    <source>
        <dbReference type="SAM" id="MobiDB-lite"/>
    </source>
</evidence>
<dbReference type="AlphaFoldDB" id="A0AAF0E862"/>
<keyword evidence="5 8" id="KW-1133">Transmembrane helix</keyword>
<keyword evidence="12" id="KW-1185">Reference proteome</keyword>
<feature type="domain" description="SLC12A transporter C-terminal" evidence="10">
    <location>
        <begin position="626"/>
        <end position="711"/>
    </location>
</feature>
<feature type="transmembrane region" description="Helical" evidence="8">
    <location>
        <begin position="473"/>
        <end position="491"/>
    </location>
</feature>
<evidence type="ECO:0000259" key="10">
    <source>
        <dbReference type="Pfam" id="PF03522"/>
    </source>
</evidence>
<dbReference type="InterPro" id="IPR004842">
    <property type="entry name" value="SLC12A_fam"/>
</dbReference>
<dbReference type="Pfam" id="PF03522">
    <property type="entry name" value="SLC12"/>
    <property type="match status" value="1"/>
</dbReference>
<dbReference type="GO" id="GO:0015379">
    <property type="term" value="F:potassium:chloride symporter activity"/>
    <property type="evidence" value="ECO:0007669"/>
    <property type="project" value="TreeGrafter"/>
</dbReference>
<dbReference type="InterPro" id="IPR018491">
    <property type="entry name" value="SLC12_C"/>
</dbReference>
<dbReference type="GO" id="GO:0034486">
    <property type="term" value="P:vacuolar transmembrane transport"/>
    <property type="evidence" value="ECO:0007669"/>
    <property type="project" value="TreeGrafter"/>
</dbReference>
<evidence type="ECO:0000256" key="4">
    <source>
        <dbReference type="ARBA" id="ARBA00022692"/>
    </source>
</evidence>
<feature type="compositionally biased region" description="Basic and acidic residues" evidence="7">
    <location>
        <begin position="1055"/>
        <end position="1065"/>
    </location>
</feature>
<feature type="transmembrane region" description="Helical" evidence="8">
    <location>
        <begin position="555"/>
        <end position="572"/>
    </location>
</feature>
<feature type="region of interest" description="Disordered" evidence="7">
    <location>
        <begin position="29"/>
        <end position="96"/>
    </location>
</feature>
<dbReference type="GO" id="GO:0055064">
    <property type="term" value="P:chloride ion homeostasis"/>
    <property type="evidence" value="ECO:0007669"/>
    <property type="project" value="TreeGrafter"/>
</dbReference>
<evidence type="ECO:0000256" key="6">
    <source>
        <dbReference type="ARBA" id="ARBA00023136"/>
    </source>
</evidence>
<evidence type="ECO:0000256" key="1">
    <source>
        <dbReference type="ARBA" id="ARBA00004141"/>
    </source>
</evidence>
<feature type="transmembrane region" description="Helical" evidence="8">
    <location>
        <begin position="252"/>
        <end position="274"/>
    </location>
</feature>
<keyword evidence="6 8" id="KW-0472">Membrane</keyword>
<protein>
    <recommendedName>
        <fullName evidence="13">Vacuolar cation-chloride cotransporter 1</fullName>
    </recommendedName>
</protein>
<evidence type="ECO:0008006" key="13">
    <source>
        <dbReference type="Google" id="ProtNLM"/>
    </source>
</evidence>
<feature type="transmembrane region" description="Helical" evidence="8">
    <location>
        <begin position="161"/>
        <end position="182"/>
    </location>
</feature>
<feature type="transmembrane region" description="Helical" evidence="8">
    <location>
        <begin position="135"/>
        <end position="155"/>
    </location>
</feature>
<proteinExistence type="inferred from homology"/>
<dbReference type="GO" id="GO:0006884">
    <property type="term" value="P:cell volume homeostasis"/>
    <property type="evidence" value="ECO:0007669"/>
    <property type="project" value="TreeGrafter"/>
</dbReference>
<feature type="transmembrane region" description="Helical" evidence="8">
    <location>
        <begin position="531"/>
        <end position="549"/>
    </location>
</feature>
<accession>A0AAF0E862</accession>
<feature type="region of interest" description="Disordered" evidence="7">
    <location>
        <begin position="912"/>
        <end position="946"/>
    </location>
</feature>
<evidence type="ECO:0000256" key="3">
    <source>
        <dbReference type="ARBA" id="ARBA00022448"/>
    </source>
</evidence>